<gene>
    <name evidence="19" type="primary">LOC113794010</name>
</gene>
<keyword evidence="2" id="KW-0964">Secreted</keyword>
<feature type="domain" description="EGF-like" evidence="15">
    <location>
        <begin position="1049"/>
        <end position="1085"/>
    </location>
</feature>
<keyword evidence="8 11" id="KW-1015">Disulfide bond</keyword>
<dbReference type="FunFam" id="3.30.60.30:FF:000024">
    <property type="entry name" value="Transmembrane agrin"/>
    <property type="match status" value="2"/>
</dbReference>
<evidence type="ECO:0000256" key="10">
    <source>
        <dbReference type="ARBA" id="ARBA00023292"/>
    </source>
</evidence>
<feature type="disulfide bond" evidence="12">
    <location>
        <begin position="685"/>
        <end position="697"/>
    </location>
</feature>
<reference evidence="19" key="1">
    <citation type="submission" date="2025-08" db="UniProtKB">
        <authorList>
            <consortium name="RefSeq"/>
        </authorList>
    </citation>
    <scope>IDENTIFICATION</scope>
    <source>
        <strain evidence="19">Airmid</strain>
    </source>
</reference>
<dbReference type="GO" id="GO:0005604">
    <property type="term" value="C:basement membrane"/>
    <property type="evidence" value="ECO:0007669"/>
    <property type="project" value="UniProtKB-SubCell"/>
</dbReference>
<dbReference type="Proteomes" id="UP000515146">
    <property type="component" value="Unplaced"/>
</dbReference>
<dbReference type="Pfam" id="PF00008">
    <property type="entry name" value="EGF"/>
    <property type="match status" value="1"/>
</dbReference>
<evidence type="ECO:0000256" key="6">
    <source>
        <dbReference type="ARBA" id="ARBA00022782"/>
    </source>
</evidence>
<dbReference type="PROSITE" id="PS50027">
    <property type="entry name" value="EGF_LAM_2"/>
    <property type="match status" value="2"/>
</dbReference>
<dbReference type="GO" id="GO:0048513">
    <property type="term" value="P:animal organ development"/>
    <property type="evidence" value="ECO:0007669"/>
    <property type="project" value="UniProtKB-ARBA"/>
</dbReference>
<dbReference type="InterPro" id="IPR050653">
    <property type="entry name" value="Prot_Inhib_GrowthFact_Antg"/>
</dbReference>
<dbReference type="CDD" id="cd00110">
    <property type="entry name" value="LamG"/>
    <property type="match status" value="3"/>
</dbReference>
<dbReference type="CDD" id="cd00055">
    <property type="entry name" value="EGF_Lam"/>
    <property type="match status" value="2"/>
</dbReference>
<sequence>MFFWTNLIFFIIVLVVNNFVQSCYRSDRLDPSNPCYKKNCHLGAECQLSYDGHSAECVCMEKCPSYGDSRGSRLVCGTDGHDYPNLCELNRHACEFSKEIHVRYNGSCDPCYGVKCPASQICQVDDNRNPICKCNCACGNEFEPVCGSDGKTYINECTLRVEACRSSKSLRILHQKSCSENNACKSLKCSQYQDCEINRYGIAQCQCPTSCTKILKPVCGTDGKTYDSDCDLKRQACLNHRNISIRYMGTCDLDNFCHRNHGICKYGSICGLSPTGNYSCICPQCNEEYSPVCGSNMITYKNRCKFRQDMCEKQLNNITFSDGPCFGCENINCLYYSKCETDDQGGHCVCPTNCQKKYDPVCGSDLITYTNECEFRASACKKRENILIIKHGPCNSCQNIHCEFGARCENGVCVCPKKCPTYIDPVCGSNNITYENQCQLMISACSSLKKINIQYKGPCEGKIPLLKITESMNTRCQYNTCKYGGICMIDHHQQQSTENTCFCNFNCSIFTANSEKICGNDGRIYENECIFREEICNRQQNIDKMDMNFCKKFLNIPCQGQPPLINNFTKKEYNCQQQNCPKYSYCHKGLDFAKCCQELDFDEDCFDTVYGCCPDQKTLALGPNHAGCPSICQCNRLGSYLAKCNPQSNQCYCKPGVGGLRCDRCEAGYWGLHKISEGNSGCIPCKCNKIGSSRIDCEQMSGRCVCKPGFQGMKCDICSETTFGHLDRCPIDLNITTETYPCTDNNQCNFSAICKNSHCVCDFDCPFSTDPVCGSNGKIYESECHLKLYSCKMNEPITSLPSDRCYPTTVAFQDSATTSPVRRSTRYQDYDQQQQHLTVKMLDMSENEILLNTAGPTMPTMVDYDYRYEESENIHFNGEAFIEMDTLKAHSKVKLKLEIITFSSDGIILYNGQTNTGEGDYIALILKNSFIELRFNLGSGTVVLKGSKPIILGRNLVIQINRQFAEASLSINNDQIIGKSEGPHKLLDLGHNLFIGGLPSLNQRKFFDLLSVKKNFTGCLHSLIVNDNRIHLSDRNPDFINWNNIENCDKSACNRSFCKNGGKCRQRNLSFKCICPKEFIGEQCETKLCTGHKCTFCQYDHHICNKSHSLAVMDFWNQSFVQLPTLHGVSQTFIIEVWLMTRALNGLIMFNGHSQGDFLQLHLNQGFIYFDFNLGNPQNKSGNVSIKSQNRLKLGEWHRIVMIRQSKIGMLQMDDEPLLTDVAIGNLNELNLNQPFYLGGIPPSADNYFNGAIQRIVINGIIQRNIIDKAINLVNVQPYHGPPCGGIENPCHNDGQCLPWLNTFICHCQPNYHGELCEKAIEKNSNSILRRSYVDNMTTVDLQLVNYHKNLIELKLRTKNEDGLIFWLSNDSNTISDYIALILIDGYLEFSFNLGIRSNYLSIRSTIKINDGELHHVILTRDKRIGIMEVDEKYMSSAISADGANELNTNGKLWIGGCHSLPNGLTPSYYRNFIGCLEMLKIEGILIMNNVQNLFDCSFN</sequence>
<evidence type="ECO:0000256" key="11">
    <source>
        <dbReference type="PROSITE-ProRule" id="PRU00076"/>
    </source>
</evidence>
<dbReference type="CDD" id="cd00104">
    <property type="entry name" value="KAZAL_FS"/>
    <property type="match status" value="6"/>
</dbReference>
<feature type="domain" description="Laminin EGF-like" evidence="16">
    <location>
        <begin position="632"/>
        <end position="684"/>
    </location>
</feature>
<evidence type="ECO:0000313" key="18">
    <source>
        <dbReference type="Proteomes" id="UP000515146"/>
    </source>
</evidence>
<feature type="disulfide bond" evidence="12">
    <location>
        <begin position="632"/>
        <end position="644"/>
    </location>
</feature>
<keyword evidence="3" id="KW-0272">Extracellular matrix</keyword>
<dbReference type="SMART" id="SM00280">
    <property type="entry name" value="KAZAL"/>
    <property type="match status" value="8"/>
</dbReference>
<dbReference type="GO" id="GO:0005576">
    <property type="term" value="C:extracellular region"/>
    <property type="evidence" value="ECO:0007669"/>
    <property type="project" value="TreeGrafter"/>
</dbReference>
<keyword evidence="11" id="KW-0245">EGF-like domain</keyword>
<feature type="domain" description="Kazal-like" evidence="17">
    <location>
        <begin position="58"/>
        <end position="110"/>
    </location>
</feature>
<evidence type="ECO:0000256" key="5">
    <source>
        <dbReference type="ARBA" id="ARBA00022737"/>
    </source>
</evidence>
<dbReference type="RefSeq" id="XP_027199893.1">
    <property type="nucleotide sequence ID" value="XM_027344092.1"/>
</dbReference>
<dbReference type="PROSITE" id="PS00022">
    <property type="entry name" value="EGF_1"/>
    <property type="match status" value="2"/>
</dbReference>
<dbReference type="PROSITE" id="PS50025">
    <property type="entry name" value="LAM_G_DOMAIN"/>
    <property type="match status" value="3"/>
</dbReference>
<dbReference type="PRINTS" id="PR00011">
    <property type="entry name" value="EGFLAMININ"/>
</dbReference>
<feature type="domain" description="Laminin EGF-like" evidence="16">
    <location>
        <begin position="685"/>
        <end position="731"/>
    </location>
</feature>
<feature type="domain" description="Kazal-like" evidence="17">
    <location>
        <begin position="414"/>
        <end position="461"/>
    </location>
</feature>
<evidence type="ECO:0000256" key="2">
    <source>
        <dbReference type="ARBA" id="ARBA00022525"/>
    </source>
</evidence>
<dbReference type="GO" id="GO:0030154">
    <property type="term" value="P:cell differentiation"/>
    <property type="evidence" value="ECO:0007669"/>
    <property type="project" value="UniProtKB-KW"/>
</dbReference>
<comment type="subcellular location">
    <subcellularLocation>
        <location evidence="1">Secreted</location>
        <location evidence="1">Extracellular space</location>
        <location evidence="1">Extracellular matrix</location>
        <location evidence="1">Basement membrane</location>
    </subcellularLocation>
</comment>
<evidence type="ECO:0000256" key="3">
    <source>
        <dbReference type="ARBA" id="ARBA00022530"/>
    </source>
</evidence>
<dbReference type="SUPFAM" id="SSF57196">
    <property type="entry name" value="EGF/Laminin"/>
    <property type="match status" value="2"/>
</dbReference>
<feature type="domain" description="EGF-like" evidence="15">
    <location>
        <begin position="1280"/>
        <end position="1318"/>
    </location>
</feature>
<evidence type="ECO:0000256" key="9">
    <source>
        <dbReference type="ARBA" id="ARBA00023180"/>
    </source>
</evidence>
<dbReference type="Gene3D" id="2.10.25.10">
    <property type="entry name" value="Laminin"/>
    <property type="match status" value="4"/>
</dbReference>
<dbReference type="InParanoid" id="A0A6P6Y332"/>
<protein>
    <submittedName>
        <fullName evidence="19">Agrin-like</fullName>
    </submittedName>
</protein>
<dbReference type="GO" id="GO:0005509">
    <property type="term" value="F:calcium ion binding"/>
    <property type="evidence" value="ECO:0007669"/>
    <property type="project" value="InterPro"/>
</dbReference>
<dbReference type="Gene3D" id="3.30.60.30">
    <property type="match status" value="8"/>
</dbReference>
<evidence type="ECO:0000256" key="1">
    <source>
        <dbReference type="ARBA" id="ARBA00004302"/>
    </source>
</evidence>
<dbReference type="InterPro" id="IPR013320">
    <property type="entry name" value="ConA-like_dom_sf"/>
</dbReference>
<feature type="domain" description="Laminin G" evidence="14">
    <location>
        <begin position="1110"/>
        <end position="1291"/>
    </location>
</feature>
<dbReference type="PROSITE" id="PS50026">
    <property type="entry name" value="EGF_3"/>
    <property type="match status" value="2"/>
</dbReference>
<feature type="domain" description="Laminin G" evidence="14">
    <location>
        <begin position="871"/>
        <end position="1048"/>
    </location>
</feature>
<dbReference type="SMART" id="SM00274">
    <property type="entry name" value="FOLN"/>
    <property type="match status" value="5"/>
</dbReference>
<dbReference type="Gene3D" id="2.60.120.200">
    <property type="match status" value="3"/>
</dbReference>
<dbReference type="OMA" id="CFEHECE"/>
<dbReference type="SMART" id="SM00179">
    <property type="entry name" value="EGF_CA"/>
    <property type="match status" value="2"/>
</dbReference>
<dbReference type="Pfam" id="PF07648">
    <property type="entry name" value="Kazal_2"/>
    <property type="match status" value="8"/>
</dbReference>
<feature type="domain" description="Kazal-like" evidence="17">
    <location>
        <begin position="760"/>
        <end position="807"/>
    </location>
</feature>
<dbReference type="InterPro" id="IPR002049">
    <property type="entry name" value="LE_dom"/>
</dbReference>
<dbReference type="SMART" id="SM00282">
    <property type="entry name" value="LamG"/>
    <property type="match status" value="3"/>
</dbReference>
<keyword evidence="6" id="KW-0221">Differentiation</keyword>
<evidence type="ECO:0000256" key="7">
    <source>
        <dbReference type="ARBA" id="ARBA00022869"/>
    </source>
</evidence>
<evidence type="ECO:0000259" key="14">
    <source>
        <dbReference type="PROSITE" id="PS50025"/>
    </source>
</evidence>
<feature type="domain" description="Kazal-like" evidence="17">
    <location>
        <begin position="126"/>
        <end position="180"/>
    </location>
</feature>
<dbReference type="Pfam" id="PF00053">
    <property type="entry name" value="EGF_laminin"/>
    <property type="match status" value="2"/>
</dbReference>
<dbReference type="FunFam" id="2.10.25.10:FF:000209">
    <property type="entry name" value="Laminin subunit alpha 5"/>
    <property type="match status" value="1"/>
</dbReference>
<dbReference type="OrthoDB" id="88467at2759"/>
<dbReference type="InterPro" id="IPR001791">
    <property type="entry name" value="Laminin_G"/>
</dbReference>
<dbReference type="InterPro" id="IPR001881">
    <property type="entry name" value="EGF-like_Ca-bd_dom"/>
</dbReference>
<dbReference type="SUPFAM" id="SSF100895">
    <property type="entry name" value="Kazal-type serine protease inhibitors"/>
    <property type="match status" value="8"/>
</dbReference>
<dbReference type="InterPro" id="IPR003645">
    <property type="entry name" value="Fol_N"/>
</dbReference>
<evidence type="ECO:0000256" key="12">
    <source>
        <dbReference type="PROSITE-ProRule" id="PRU00460"/>
    </source>
</evidence>
<keyword evidence="7" id="KW-0084">Basement membrane</keyword>
<feature type="domain" description="Kazal-like" evidence="17">
    <location>
        <begin position="199"/>
        <end position="253"/>
    </location>
</feature>
<feature type="domain" description="Laminin G" evidence="14">
    <location>
        <begin position="1318"/>
        <end position="1500"/>
    </location>
</feature>
<keyword evidence="9" id="KW-0325">Glycoprotein</keyword>
<evidence type="ECO:0000259" key="15">
    <source>
        <dbReference type="PROSITE" id="PS50026"/>
    </source>
</evidence>
<dbReference type="PANTHER" id="PTHR10913">
    <property type="entry name" value="FOLLISTATIN-RELATED"/>
    <property type="match status" value="1"/>
</dbReference>
<dbReference type="PANTHER" id="PTHR10913:SF78">
    <property type="entry name" value="AGRIN"/>
    <property type="match status" value="1"/>
</dbReference>
<dbReference type="SUPFAM" id="SSF49899">
    <property type="entry name" value="Concanavalin A-like lectins/glucanases"/>
    <property type="match status" value="3"/>
</dbReference>
<dbReference type="Pfam" id="PF00054">
    <property type="entry name" value="Laminin_G_1"/>
    <property type="match status" value="1"/>
</dbReference>
<evidence type="ECO:0000313" key="19">
    <source>
        <dbReference type="RefSeq" id="XP_027199893.1"/>
    </source>
</evidence>
<dbReference type="Pfam" id="PF02210">
    <property type="entry name" value="Laminin_G_2"/>
    <property type="match status" value="2"/>
</dbReference>
<dbReference type="InterPro" id="IPR002350">
    <property type="entry name" value="Kazal_dom"/>
</dbReference>
<proteinExistence type="predicted"/>
<feature type="domain" description="Kazal-like" evidence="17">
    <location>
        <begin position="281"/>
        <end position="327"/>
    </location>
</feature>
<dbReference type="InterPro" id="IPR036058">
    <property type="entry name" value="Kazal_dom_sf"/>
</dbReference>
<feature type="disulfide bond" evidence="11">
    <location>
        <begin position="1075"/>
        <end position="1084"/>
    </location>
</feature>
<name>A0A6P6Y332_DERPT</name>
<evidence type="ECO:0000256" key="8">
    <source>
        <dbReference type="ARBA" id="ARBA00023157"/>
    </source>
</evidence>
<evidence type="ECO:0000259" key="16">
    <source>
        <dbReference type="PROSITE" id="PS50027"/>
    </source>
</evidence>
<comment type="caution">
    <text evidence="11">Lacks conserved residue(s) required for the propagation of feature annotation.</text>
</comment>
<dbReference type="SMART" id="SM00181">
    <property type="entry name" value="EGF"/>
    <property type="match status" value="5"/>
</dbReference>
<dbReference type="PROSITE" id="PS01248">
    <property type="entry name" value="EGF_LAM_1"/>
    <property type="match status" value="1"/>
</dbReference>
<organism evidence="18 19">
    <name type="scientific">Dermatophagoides pteronyssinus</name>
    <name type="common">European house dust mite</name>
    <dbReference type="NCBI Taxonomy" id="6956"/>
    <lineage>
        <taxon>Eukaryota</taxon>
        <taxon>Metazoa</taxon>
        <taxon>Ecdysozoa</taxon>
        <taxon>Arthropoda</taxon>
        <taxon>Chelicerata</taxon>
        <taxon>Arachnida</taxon>
        <taxon>Acari</taxon>
        <taxon>Acariformes</taxon>
        <taxon>Sarcoptiformes</taxon>
        <taxon>Astigmata</taxon>
        <taxon>Psoroptidia</taxon>
        <taxon>Analgoidea</taxon>
        <taxon>Pyroglyphidae</taxon>
        <taxon>Dermatophagoidinae</taxon>
        <taxon>Dermatophagoides</taxon>
    </lineage>
</organism>
<keyword evidence="4 13" id="KW-0732">Signal</keyword>
<feature type="disulfide bond" evidence="12">
    <location>
        <begin position="634"/>
        <end position="651"/>
    </location>
</feature>
<feature type="domain" description="Kazal-like" evidence="17">
    <location>
        <begin position="349"/>
        <end position="396"/>
    </location>
</feature>
<feature type="domain" description="Kazal-like" evidence="17">
    <location>
        <begin position="502"/>
        <end position="552"/>
    </location>
</feature>
<evidence type="ECO:0000256" key="4">
    <source>
        <dbReference type="ARBA" id="ARBA00022729"/>
    </source>
</evidence>
<feature type="disulfide bond" evidence="12">
    <location>
        <begin position="706"/>
        <end position="715"/>
    </location>
</feature>
<dbReference type="CDD" id="cd00054">
    <property type="entry name" value="EGF_CA"/>
    <property type="match status" value="1"/>
</dbReference>
<dbReference type="SMART" id="SM00180">
    <property type="entry name" value="EGF_Lam"/>
    <property type="match status" value="3"/>
</dbReference>
<accession>A0A6P6Y332</accession>
<keyword evidence="5" id="KW-0677">Repeat</keyword>
<keyword evidence="10 12" id="KW-0424">Laminin EGF-like domain</keyword>
<feature type="signal peptide" evidence="13">
    <location>
        <begin position="1"/>
        <end position="22"/>
    </location>
</feature>
<feature type="disulfide bond" evidence="12">
    <location>
        <begin position="687"/>
        <end position="704"/>
    </location>
</feature>
<dbReference type="InterPro" id="IPR000742">
    <property type="entry name" value="EGF"/>
</dbReference>
<feature type="disulfide bond" evidence="11">
    <location>
        <begin position="1308"/>
        <end position="1317"/>
    </location>
</feature>
<dbReference type="PROSITE" id="PS51465">
    <property type="entry name" value="KAZAL_2"/>
    <property type="match status" value="8"/>
</dbReference>
<evidence type="ECO:0000256" key="13">
    <source>
        <dbReference type="SAM" id="SignalP"/>
    </source>
</evidence>
<feature type="disulfide bond" evidence="12">
    <location>
        <begin position="653"/>
        <end position="662"/>
    </location>
</feature>
<evidence type="ECO:0000259" key="17">
    <source>
        <dbReference type="PROSITE" id="PS51465"/>
    </source>
</evidence>
<feature type="chain" id="PRO_5027694498" evidence="13">
    <location>
        <begin position="23"/>
        <end position="1500"/>
    </location>
</feature>
<keyword evidence="18" id="KW-1185">Reference proteome</keyword>
<dbReference type="KEGG" id="dpte:113794010"/>